<keyword evidence="4" id="KW-0802">TPR repeat</keyword>
<comment type="caution">
    <text evidence="6">The sequence shown here is derived from an EMBL/GenBank/DDBJ whole genome shotgun (WGS) entry which is preliminary data.</text>
</comment>
<dbReference type="GO" id="GO:0019894">
    <property type="term" value="F:kinesin binding"/>
    <property type="evidence" value="ECO:0007669"/>
    <property type="project" value="TreeGrafter"/>
</dbReference>
<protein>
    <submittedName>
        <fullName evidence="6">KLC2 protein</fullName>
    </submittedName>
</protein>
<dbReference type="EMBL" id="CAJNDS010002635">
    <property type="protein sequence ID" value="CAE7552457.1"/>
    <property type="molecule type" value="Genomic_DNA"/>
</dbReference>
<evidence type="ECO:0000256" key="3">
    <source>
        <dbReference type="ARBA" id="ARBA00022737"/>
    </source>
</evidence>
<keyword evidence="7" id="KW-1185">Reference proteome</keyword>
<gene>
    <name evidence="6" type="primary">KLC2</name>
    <name evidence="6" type="ORF">SNAT2548_LOCUS31027</name>
</gene>
<dbReference type="GO" id="GO:0007018">
    <property type="term" value="P:microtubule-based movement"/>
    <property type="evidence" value="ECO:0007669"/>
    <property type="project" value="TreeGrafter"/>
</dbReference>
<feature type="compositionally biased region" description="Gly residues" evidence="5">
    <location>
        <begin position="695"/>
        <end position="716"/>
    </location>
</feature>
<evidence type="ECO:0000313" key="6">
    <source>
        <dbReference type="EMBL" id="CAE7552457.1"/>
    </source>
</evidence>
<dbReference type="Pfam" id="PF13374">
    <property type="entry name" value="TPR_10"/>
    <property type="match status" value="1"/>
</dbReference>
<sequence length="726" mass="78265">MGCCGSASALPMEAPAGTLPTLLVQVARSQAEEKSDHKALGRAELSPYFAGSYLRGELFQGEQYVNDLVGGLRTFRFDAEDGPVHVWQHAFDLRLQGFPGDVGEIVVLYHYTNALGFQNAANLEQTTSELFASLTDSRAHFGKGVYTSQHEPSVWKLRTRILLNNYSNGNPFQDVEDEEAQRVCGEWGDQNPSGHRGSFCIPLLVPKALAFNIFARQTPDLVQKRVQDKKTGQQRKVRLGEDYKGKPVHRSRDVWVVRITDDDGKVRHATAEADSMLQLLQRRLAHLRATSGDDKHETLACMGELAGWLRSRGQVSEAEELFREGLRRCGASLGEVDASLIRQKTFDTIDFMNNLALVLQDKGNFQEAEHLLREALSSCVVLLGEDDPKTLMYMDNLAEMLALQGRLREAEPLCREVLNRRRAVLGEQDFHTLHSAAGLAGVLYSQGHLQDAAALYREVLEGRRAALGPQHPETLTSINNLASALHAQGHLEEANQLFQEALQGCRSKLGPGHHKTMATASNMALQLRAQGAPRRSRAPSPGGLGEQRFHARRSRPISRHVGRQEQLGDAASRAEPPGGSGEAVPRGCGRMSCPSWGASPTHADGTDRPLCGAACSGTAAGSRAPLERGPGPLSEDSRGSSSHQSETVLQQGRGVELPGPRGGGRAAPPAGFGRRARLSSRARPQRARDPSQPGGAVGKSGALGGGGALPTPGHGGQAQHSGGAKS</sequence>
<reference evidence="6" key="1">
    <citation type="submission" date="2021-02" db="EMBL/GenBank/DDBJ databases">
        <authorList>
            <person name="Dougan E. K."/>
            <person name="Rhodes N."/>
            <person name="Thang M."/>
            <person name="Chan C."/>
        </authorList>
    </citation>
    <scope>NUCLEOTIDE SEQUENCE</scope>
</reference>
<dbReference type="Gene3D" id="1.25.40.10">
    <property type="entry name" value="Tetratricopeptide repeat domain"/>
    <property type="match status" value="2"/>
</dbReference>
<feature type="compositionally biased region" description="Basic residues" evidence="5">
    <location>
        <begin position="550"/>
        <end position="561"/>
    </location>
</feature>
<evidence type="ECO:0000256" key="1">
    <source>
        <dbReference type="ARBA" id="ARBA00004496"/>
    </source>
</evidence>
<evidence type="ECO:0000256" key="4">
    <source>
        <dbReference type="ARBA" id="ARBA00022803"/>
    </source>
</evidence>
<evidence type="ECO:0000256" key="2">
    <source>
        <dbReference type="ARBA" id="ARBA00022490"/>
    </source>
</evidence>
<feature type="compositionally biased region" description="Low complexity" evidence="5">
    <location>
        <begin position="717"/>
        <end position="726"/>
    </location>
</feature>
<evidence type="ECO:0000256" key="5">
    <source>
        <dbReference type="SAM" id="MobiDB-lite"/>
    </source>
</evidence>
<comment type="subcellular location">
    <subcellularLocation>
        <location evidence="1">Cytoplasm</location>
    </subcellularLocation>
</comment>
<dbReference type="PANTHER" id="PTHR45783">
    <property type="entry name" value="KINESIN LIGHT CHAIN"/>
    <property type="match status" value="1"/>
</dbReference>
<dbReference type="GO" id="GO:0005871">
    <property type="term" value="C:kinesin complex"/>
    <property type="evidence" value="ECO:0007669"/>
    <property type="project" value="InterPro"/>
</dbReference>
<dbReference type="PANTHER" id="PTHR45783:SF3">
    <property type="entry name" value="KINESIN LIGHT CHAIN"/>
    <property type="match status" value="1"/>
</dbReference>
<feature type="compositionally biased region" description="Basic residues" evidence="5">
    <location>
        <begin position="674"/>
        <end position="685"/>
    </location>
</feature>
<dbReference type="SUPFAM" id="SSF48452">
    <property type="entry name" value="TPR-like"/>
    <property type="match status" value="2"/>
</dbReference>
<dbReference type="GO" id="GO:0005737">
    <property type="term" value="C:cytoplasm"/>
    <property type="evidence" value="ECO:0007669"/>
    <property type="project" value="UniProtKB-SubCell"/>
</dbReference>
<keyword evidence="3" id="KW-0677">Repeat</keyword>
<dbReference type="InterPro" id="IPR011990">
    <property type="entry name" value="TPR-like_helical_dom_sf"/>
</dbReference>
<dbReference type="OrthoDB" id="626167at2759"/>
<keyword evidence="2" id="KW-0963">Cytoplasm</keyword>
<evidence type="ECO:0000313" key="7">
    <source>
        <dbReference type="Proteomes" id="UP000604046"/>
    </source>
</evidence>
<feature type="region of interest" description="Disordered" evidence="5">
    <location>
        <begin position="619"/>
        <end position="726"/>
    </location>
</feature>
<name>A0A812U5F5_9DINO</name>
<accession>A0A812U5F5</accession>
<feature type="region of interest" description="Disordered" evidence="5">
    <location>
        <begin position="528"/>
        <end position="586"/>
    </location>
</feature>
<proteinExistence type="predicted"/>
<dbReference type="Proteomes" id="UP000604046">
    <property type="component" value="Unassembled WGS sequence"/>
</dbReference>
<feature type="compositionally biased region" description="Polar residues" evidence="5">
    <location>
        <begin position="639"/>
        <end position="650"/>
    </location>
</feature>
<dbReference type="AlphaFoldDB" id="A0A812U5F5"/>
<dbReference type="Pfam" id="PF13424">
    <property type="entry name" value="TPR_12"/>
    <property type="match status" value="2"/>
</dbReference>
<dbReference type="InterPro" id="IPR002151">
    <property type="entry name" value="Kinesin_light"/>
</dbReference>
<organism evidence="6 7">
    <name type="scientific">Symbiodinium natans</name>
    <dbReference type="NCBI Taxonomy" id="878477"/>
    <lineage>
        <taxon>Eukaryota</taxon>
        <taxon>Sar</taxon>
        <taxon>Alveolata</taxon>
        <taxon>Dinophyceae</taxon>
        <taxon>Suessiales</taxon>
        <taxon>Symbiodiniaceae</taxon>
        <taxon>Symbiodinium</taxon>
    </lineage>
</organism>